<dbReference type="GO" id="GO:0016705">
    <property type="term" value="F:oxidoreductase activity, acting on paired donors, with incorporation or reduction of molecular oxygen"/>
    <property type="evidence" value="ECO:0007669"/>
    <property type="project" value="InterPro"/>
</dbReference>
<evidence type="ECO:0000256" key="4">
    <source>
        <dbReference type="ARBA" id="ARBA00023004"/>
    </source>
</evidence>
<dbReference type="Gene3D" id="1.10.630.10">
    <property type="entry name" value="Cytochrome P450"/>
    <property type="match status" value="2"/>
</dbReference>
<dbReference type="InterPro" id="IPR002401">
    <property type="entry name" value="Cyt_P450_E_grp-I"/>
</dbReference>
<dbReference type="SUPFAM" id="SSF48264">
    <property type="entry name" value="Cytochrome P450"/>
    <property type="match status" value="2"/>
</dbReference>
<evidence type="ECO:0000256" key="5">
    <source>
        <dbReference type="PIRSR" id="PIRSR602401-1"/>
    </source>
</evidence>
<evidence type="ECO:0000256" key="6">
    <source>
        <dbReference type="SAM" id="Phobius"/>
    </source>
</evidence>
<dbReference type="GO" id="GO:0004497">
    <property type="term" value="F:monooxygenase activity"/>
    <property type="evidence" value="ECO:0007669"/>
    <property type="project" value="InterPro"/>
</dbReference>
<gene>
    <name evidence="7" type="ORF">AT9943_LOCUS14171</name>
</gene>
<dbReference type="EMBL" id="LR881468">
    <property type="protein sequence ID" value="CAD5326403.1"/>
    <property type="molecule type" value="Genomic_DNA"/>
</dbReference>
<feature type="binding site" description="axial binding residue" evidence="5">
    <location>
        <position position="439"/>
    </location>
    <ligand>
        <name>heme</name>
        <dbReference type="ChEBI" id="CHEBI:30413"/>
    </ligand>
    <ligandPart>
        <name>Fe</name>
        <dbReference type="ChEBI" id="CHEBI:18248"/>
    </ligandPart>
</feature>
<evidence type="ECO:0000313" key="7">
    <source>
        <dbReference type="EMBL" id="CAD5326403.1"/>
    </source>
</evidence>
<keyword evidence="6" id="KW-0472">Membrane</keyword>
<keyword evidence="3" id="KW-0560">Oxidoreductase</keyword>
<protein>
    <submittedName>
        <fullName evidence="7">(thale cress) hypothetical protein</fullName>
    </submittedName>
</protein>
<proteinExistence type="inferred from homology"/>
<keyword evidence="6" id="KW-0812">Transmembrane</keyword>
<accession>A0A7G2EZG6</accession>
<dbReference type="PRINTS" id="PR00463">
    <property type="entry name" value="EP450I"/>
</dbReference>
<dbReference type="PRINTS" id="PR00385">
    <property type="entry name" value="P450"/>
</dbReference>
<organism evidence="7 8">
    <name type="scientific">Arabidopsis thaliana</name>
    <name type="common">Mouse-ear cress</name>
    <dbReference type="NCBI Taxonomy" id="3702"/>
    <lineage>
        <taxon>Eukaryota</taxon>
        <taxon>Viridiplantae</taxon>
        <taxon>Streptophyta</taxon>
        <taxon>Embryophyta</taxon>
        <taxon>Tracheophyta</taxon>
        <taxon>Spermatophyta</taxon>
        <taxon>Magnoliopsida</taxon>
        <taxon>eudicotyledons</taxon>
        <taxon>Gunneridae</taxon>
        <taxon>Pentapetalae</taxon>
        <taxon>rosids</taxon>
        <taxon>malvids</taxon>
        <taxon>Brassicales</taxon>
        <taxon>Brassicaceae</taxon>
        <taxon>Camelineae</taxon>
        <taxon>Arabidopsis</taxon>
    </lineage>
</organism>
<dbReference type="PROSITE" id="PS00086">
    <property type="entry name" value="CYTOCHROME_P450"/>
    <property type="match status" value="2"/>
</dbReference>
<keyword evidence="6" id="KW-1133">Transmembrane helix</keyword>
<dbReference type="FunFam" id="1.10.630.10:FF:000007">
    <property type="entry name" value="Cytochrome P450 76C4"/>
    <property type="match status" value="2"/>
</dbReference>
<feature type="transmembrane region" description="Helical" evidence="6">
    <location>
        <begin position="510"/>
        <end position="530"/>
    </location>
</feature>
<dbReference type="InterPro" id="IPR017972">
    <property type="entry name" value="Cyt_P450_CS"/>
</dbReference>
<sequence length="1055" mass="119020">MDIVAIVLSLLFIFFLFFFFYTTGKSCPGGAKNPPGPSKLSLLRNILQTVEKPHRSLADLSRIYGSVMSFRLGCLTTVVISSPETAKEVLKTHDHVLSYRVSSDPVRAAGHHELSLLWIPPLARWRFLRKITRNQLFSTQRLEATSAIRTRKVQELMNFVNKCCERREAVNISRASFITSLNIISNALFSTNLANFDDSKTFHDFQNVVIRMMEISGKPNLADFFPFLGFLDLQGARKEARLLMHKLFRVFQGFIDTKRSSTSRNNNDMLDSLLDIAHKKESELDDNNIKHLLLDLFLAGVDTSSSAVEWAMAELLRNPKMIVKVQEEIRQVIGLKGTVQDLDIVKLPYLQAVVKESLRLHPPAPFLVPRKSESDDVQIFEFLIPKNTQVLVNVWAIGRDPNVWKNPTQFEPERFLGRGIDVKGNDFELIPFGAGRRICPGMPLAFRIMHLVLASLLYGFDWEYQNGVVPENVDMNEAFGATLHKAEPLCIVPIKKRENTLDEMTMKHTIALALLLILSFLFTYLILVAVKSRRRRSSSLALLPGPPGPSGWPIIGNLLQIIGKAPHRSFADLSRVYGPVMSLRLGSLTTVVISSPDAAREVLKTLDHVLSGRTFSETVRAFGHHEVSIAWLPSTSSRWSRKRLLGGHCSCLLRHITSLNVISNVVFSTDLGSYDAKASTELQDSLSRMMKIMGKPNLANYFPSLEFLDLQGIRKEMKVCSERFFQVFQGLIDARIAERSSQTGPRDALRGDLLDSLIDLIQEERSEVDMNDINHFLCDLFIAGTETNSTTVEWALAELLRNPEAMANAKVEINFIVGPNRYVRDSNLLEFPYLQAVVTETLRLHPPTPFLIPRKAESDLEILGYPIPENAQILVNAWAIGRDPTVWENAEQFEPERFLGRDIEMIGKDFEMIPFGAGLRICPGISLALRIVPLMLASLIYSFEWYPKNVKNEVVPEDLNMDETLGFTLHKAEPIYSDTLEKAIGGNIRNALNGNGYRRPISIRAFGNMRLNLMFYFHCPSSHSYIGLEVELVILGRKPLTENEIEDLISASLKK</sequence>
<dbReference type="GO" id="GO:0020037">
    <property type="term" value="F:heme binding"/>
    <property type="evidence" value="ECO:0007669"/>
    <property type="project" value="InterPro"/>
</dbReference>
<comment type="cofactor">
    <cofactor evidence="5">
        <name>heme</name>
        <dbReference type="ChEBI" id="CHEBI:30413"/>
    </cofactor>
</comment>
<keyword evidence="4 5" id="KW-0408">Iron</keyword>
<dbReference type="PANTHER" id="PTHR47950">
    <property type="entry name" value="CYTOCHROME P450, FAMILY 76, SUBFAMILY C, POLYPEPTIDE 5-RELATED"/>
    <property type="match status" value="1"/>
</dbReference>
<name>A0A7G2EZG6_ARATH</name>
<dbReference type="PANTHER" id="PTHR47950:SF44">
    <property type="entry name" value="CYTOCHROME P450, FAMILY 76, SUBFAMILY C, POLYPEPTIDE 5-RELATED"/>
    <property type="match status" value="1"/>
</dbReference>
<comment type="similarity">
    <text evidence="1">Belongs to the cytochrome P450 family.</text>
</comment>
<keyword evidence="2 5" id="KW-0479">Metal-binding</keyword>
<dbReference type="InterPro" id="IPR001128">
    <property type="entry name" value="Cyt_P450"/>
</dbReference>
<dbReference type="InterPro" id="IPR036396">
    <property type="entry name" value="Cyt_P450_sf"/>
</dbReference>
<evidence type="ECO:0000256" key="3">
    <source>
        <dbReference type="ARBA" id="ARBA00023002"/>
    </source>
</evidence>
<evidence type="ECO:0000313" key="8">
    <source>
        <dbReference type="Proteomes" id="UP000516314"/>
    </source>
</evidence>
<reference evidence="7 8" key="1">
    <citation type="submission" date="2020-09" db="EMBL/GenBank/DDBJ databases">
        <authorList>
            <person name="Ashkenazy H."/>
        </authorList>
    </citation>
    <scope>NUCLEOTIDE SEQUENCE [LARGE SCALE GENOMIC DNA]</scope>
    <source>
        <strain evidence="8">cv. Cdm-0</strain>
    </source>
</reference>
<evidence type="ECO:0000256" key="1">
    <source>
        <dbReference type="ARBA" id="ARBA00010617"/>
    </source>
</evidence>
<dbReference type="Proteomes" id="UP000516314">
    <property type="component" value="Chromosome 3"/>
</dbReference>
<evidence type="ECO:0000256" key="2">
    <source>
        <dbReference type="ARBA" id="ARBA00022723"/>
    </source>
</evidence>
<dbReference type="AlphaFoldDB" id="A0A7G2EZG6"/>
<dbReference type="Pfam" id="PF00067">
    <property type="entry name" value="p450"/>
    <property type="match status" value="3"/>
</dbReference>
<keyword evidence="5" id="KW-0349">Heme</keyword>
<dbReference type="GO" id="GO:0005506">
    <property type="term" value="F:iron ion binding"/>
    <property type="evidence" value="ECO:0007669"/>
    <property type="project" value="InterPro"/>
</dbReference>
<dbReference type="CDD" id="cd11073">
    <property type="entry name" value="CYP76-like"/>
    <property type="match status" value="2"/>
</dbReference>